<accession>A0ACB9BT96</accession>
<protein>
    <submittedName>
        <fullName evidence="1">Uncharacterized protein</fullName>
    </submittedName>
</protein>
<proteinExistence type="predicted"/>
<gene>
    <name evidence="1" type="ORF">L1987_65005</name>
</gene>
<reference evidence="1 2" key="2">
    <citation type="journal article" date="2022" name="Mol. Ecol. Resour.">
        <title>The genomes of chicory, endive, great burdock and yacon provide insights into Asteraceae paleo-polyploidization history and plant inulin production.</title>
        <authorList>
            <person name="Fan W."/>
            <person name="Wang S."/>
            <person name="Wang H."/>
            <person name="Wang A."/>
            <person name="Jiang F."/>
            <person name="Liu H."/>
            <person name="Zhao H."/>
            <person name="Xu D."/>
            <person name="Zhang Y."/>
        </authorList>
    </citation>
    <scope>NUCLEOTIDE SEQUENCE [LARGE SCALE GENOMIC DNA]</scope>
    <source>
        <strain evidence="2">cv. Yunnan</strain>
        <tissue evidence="1">Leaves</tissue>
    </source>
</reference>
<dbReference type="Proteomes" id="UP001056120">
    <property type="component" value="Linkage Group LG22"/>
</dbReference>
<comment type="caution">
    <text evidence="1">The sequence shown here is derived from an EMBL/GenBank/DDBJ whole genome shotgun (WGS) entry which is preliminary data.</text>
</comment>
<evidence type="ECO:0000313" key="1">
    <source>
        <dbReference type="EMBL" id="KAI3725225.1"/>
    </source>
</evidence>
<organism evidence="1 2">
    <name type="scientific">Smallanthus sonchifolius</name>
    <dbReference type="NCBI Taxonomy" id="185202"/>
    <lineage>
        <taxon>Eukaryota</taxon>
        <taxon>Viridiplantae</taxon>
        <taxon>Streptophyta</taxon>
        <taxon>Embryophyta</taxon>
        <taxon>Tracheophyta</taxon>
        <taxon>Spermatophyta</taxon>
        <taxon>Magnoliopsida</taxon>
        <taxon>eudicotyledons</taxon>
        <taxon>Gunneridae</taxon>
        <taxon>Pentapetalae</taxon>
        <taxon>asterids</taxon>
        <taxon>campanulids</taxon>
        <taxon>Asterales</taxon>
        <taxon>Asteraceae</taxon>
        <taxon>Asteroideae</taxon>
        <taxon>Heliantheae alliance</taxon>
        <taxon>Millerieae</taxon>
        <taxon>Smallanthus</taxon>
    </lineage>
</organism>
<reference evidence="2" key="1">
    <citation type="journal article" date="2022" name="Mol. Ecol. Resour.">
        <title>The genomes of chicory, endive, great burdock and yacon provide insights into Asteraceae palaeo-polyploidization history and plant inulin production.</title>
        <authorList>
            <person name="Fan W."/>
            <person name="Wang S."/>
            <person name="Wang H."/>
            <person name="Wang A."/>
            <person name="Jiang F."/>
            <person name="Liu H."/>
            <person name="Zhao H."/>
            <person name="Xu D."/>
            <person name="Zhang Y."/>
        </authorList>
    </citation>
    <scope>NUCLEOTIDE SEQUENCE [LARGE SCALE GENOMIC DNA]</scope>
    <source>
        <strain evidence="2">cv. Yunnan</strain>
    </source>
</reference>
<evidence type="ECO:0000313" key="2">
    <source>
        <dbReference type="Proteomes" id="UP001056120"/>
    </source>
</evidence>
<keyword evidence="2" id="KW-1185">Reference proteome</keyword>
<sequence length="330" mass="37981">MRKNEIMYTDVWREQGLQYKRVLEICRRYAFDDVFVAFAGDKNGGKITGQGTVSNDLITLEKVNFVSQLEFNLLSVSQVCDKDIPTFYCKGMLVLKACTGYSRINDYDACSKEVQHICVRVKSIAKKSYCLVITDEFSIISWVFFLATKDETPDTIIEFVKMIENICDSKVSIIHSDNGTEFKNQLINSFCVKKGITHQYSAVRTPQQNGVAERKNITLIEAARTMLVNSKLPIILWAEAVNTTCYVLNRVLMVKQLTKTSYELFYKRTPYIKFFRAFGCPCTLLNTQDSLPKFAAVGDECYFLVYPSYQKAYRVYNKKTKIVQESYYVE</sequence>
<dbReference type="EMBL" id="CM042039">
    <property type="protein sequence ID" value="KAI3725225.1"/>
    <property type="molecule type" value="Genomic_DNA"/>
</dbReference>
<name>A0ACB9BT96_9ASTR</name>